<dbReference type="EMBL" id="AZMM01010522">
    <property type="protein sequence ID" value="ETJ35073.1"/>
    <property type="molecule type" value="Genomic_DNA"/>
</dbReference>
<name>W1XXL0_9ZZZZ</name>
<dbReference type="GO" id="GO:0005886">
    <property type="term" value="C:plasma membrane"/>
    <property type="evidence" value="ECO:0007669"/>
    <property type="project" value="UniProtKB-SubCell"/>
</dbReference>
<protein>
    <submittedName>
        <fullName evidence="1">Uncharacterized protein</fullName>
    </submittedName>
</protein>
<proteinExistence type="predicted"/>
<dbReference type="AlphaFoldDB" id="W1XXL0"/>
<reference evidence="1" key="1">
    <citation type="submission" date="2013-12" db="EMBL/GenBank/DDBJ databases">
        <title>A Varibaculum cambriense genome reconstructed from a premature infant gut community with otherwise low bacterial novelty that shifts toward anaerobic metabolism during the third week of life.</title>
        <authorList>
            <person name="Brown C.T."/>
            <person name="Sharon I."/>
            <person name="Thomas B.C."/>
            <person name="Castelle C.J."/>
            <person name="Morowitz M.J."/>
            <person name="Banfield J.F."/>
        </authorList>
    </citation>
    <scope>NUCLEOTIDE SEQUENCE</scope>
</reference>
<comment type="caution">
    <text evidence="1">The sequence shown here is derived from an EMBL/GenBank/DDBJ whole genome shotgun (WGS) entry which is preliminary data.</text>
</comment>
<organism evidence="1">
    <name type="scientific">human gut metagenome</name>
    <dbReference type="NCBI Taxonomy" id="408170"/>
    <lineage>
        <taxon>unclassified sequences</taxon>
        <taxon>metagenomes</taxon>
        <taxon>organismal metagenomes</taxon>
    </lineage>
</organism>
<sequence length="47" mass="5457">EITEKVINNGETFIGKVNIGGEDMLGQYIPIKKKWFWKSHCNVVCWC</sequence>
<accession>W1XXL0</accession>
<feature type="non-terminal residue" evidence="1">
    <location>
        <position position="1"/>
    </location>
</feature>
<evidence type="ECO:0000313" key="1">
    <source>
        <dbReference type="EMBL" id="ETJ35073.1"/>
    </source>
</evidence>
<gene>
    <name evidence="1" type="ORF">Q604_UNBC10522G0001</name>
</gene>